<dbReference type="WBParaSite" id="PDA_v2.g12941.t1">
    <property type="protein sequence ID" value="PDA_v2.g12941.t1"/>
    <property type="gene ID" value="PDA_v2.g12941"/>
</dbReference>
<feature type="region of interest" description="Disordered" evidence="1">
    <location>
        <begin position="61"/>
        <end position="96"/>
    </location>
</feature>
<keyword evidence="2" id="KW-1185">Reference proteome</keyword>
<organism evidence="2 3">
    <name type="scientific">Panagrolaimus davidi</name>
    <dbReference type="NCBI Taxonomy" id="227884"/>
    <lineage>
        <taxon>Eukaryota</taxon>
        <taxon>Metazoa</taxon>
        <taxon>Ecdysozoa</taxon>
        <taxon>Nematoda</taxon>
        <taxon>Chromadorea</taxon>
        <taxon>Rhabditida</taxon>
        <taxon>Tylenchina</taxon>
        <taxon>Panagrolaimomorpha</taxon>
        <taxon>Panagrolaimoidea</taxon>
        <taxon>Panagrolaimidae</taxon>
        <taxon>Panagrolaimus</taxon>
    </lineage>
</organism>
<proteinExistence type="predicted"/>
<accession>A0A914P4X1</accession>
<protein>
    <submittedName>
        <fullName evidence="3">Uncharacterized protein</fullName>
    </submittedName>
</protein>
<evidence type="ECO:0000313" key="3">
    <source>
        <dbReference type="WBParaSite" id="PDA_v2.g12941.t1"/>
    </source>
</evidence>
<evidence type="ECO:0000313" key="2">
    <source>
        <dbReference type="Proteomes" id="UP000887578"/>
    </source>
</evidence>
<name>A0A914P4X1_9BILA</name>
<feature type="compositionally biased region" description="Basic and acidic residues" evidence="1">
    <location>
        <begin position="37"/>
        <end position="49"/>
    </location>
</feature>
<dbReference type="Proteomes" id="UP000887578">
    <property type="component" value="Unplaced"/>
</dbReference>
<evidence type="ECO:0000256" key="1">
    <source>
        <dbReference type="SAM" id="MobiDB-lite"/>
    </source>
</evidence>
<sequence>MKTIDFLKKSNSDRSERRSTRKKPTHLSEQLQSSEEDEHRKLSDISEHRKTISCSTPSFLLQPSIDINEGGDDKTDDGRKRSITTDSISPPPKQPSMVATIKQQQIIPSGSKTIKNLPTRKTSDQQFSSSVRLRDCSKSVSTLGSVFPFHSF</sequence>
<feature type="compositionally biased region" description="Basic and acidic residues" evidence="1">
    <location>
        <begin position="1"/>
        <end position="18"/>
    </location>
</feature>
<feature type="region of interest" description="Disordered" evidence="1">
    <location>
        <begin position="1"/>
        <end position="49"/>
    </location>
</feature>
<feature type="compositionally biased region" description="Basic and acidic residues" evidence="1">
    <location>
        <begin position="71"/>
        <end position="80"/>
    </location>
</feature>
<reference evidence="3" key="1">
    <citation type="submission" date="2022-11" db="UniProtKB">
        <authorList>
            <consortium name="WormBaseParasite"/>
        </authorList>
    </citation>
    <scope>IDENTIFICATION</scope>
</reference>
<dbReference type="AlphaFoldDB" id="A0A914P4X1"/>